<dbReference type="InterPro" id="IPR016169">
    <property type="entry name" value="FAD-bd_PCMH_sub2"/>
</dbReference>
<dbReference type="GO" id="GO:0016491">
    <property type="term" value="F:oxidoreductase activity"/>
    <property type="evidence" value="ECO:0007669"/>
    <property type="project" value="UniProtKB-KW"/>
</dbReference>
<dbReference type="InterPro" id="IPR051312">
    <property type="entry name" value="Diverse_Substr_Oxidored"/>
</dbReference>
<dbReference type="PROSITE" id="PS51387">
    <property type="entry name" value="FAD_PCMH"/>
    <property type="match status" value="1"/>
</dbReference>
<dbReference type="PANTHER" id="PTHR42659">
    <property type="entry name" value="XANTHINE DEHYDROGENASE SUBUNIT C-RELATED"/>
    <property type="match status" value="1"/>
</dbReference>
<gene>
    <name evidence="5" type="ORF">METZ01_LOCUS15669</name>
</gene>
<dbReference type="SUPFAM" id="SSF56176">
    <property type="entry name" value="FAD-binding/transporter-associated domain-like"/>
    <property type="match status" value="1"/>
</dbReference>
<dbReference type="InterPro" id="IPR016166">
    <property type="entry name" value="FAD-bd_PCMH"/>
</dbReference>
<organism evidence="5">
    <name type="scientific">marine metagenome</name>
    <dbReference type="NCBI Taxonomy" id="408172"/>
    <lineage>
        <taxon>unclassified sequences</taxon>
        <taxon>metagenomes</taxon>
        <taxon>ecological metagenomes</taxon>
    </lineage>
</organism>
<dbReference type="InterPro" id="IPR036683">
    <property type="entry name" value="CO_DH_flav_C_dom_sf"/>
</dbReference>
<dbReference type="PANTHER" id="PTHR42659:SF2">
    <property type="entry name" value="XANTHINE DEHYDROGENASE SUBUNIT C-RELATED"/>
    <property type="match status" value="1"/>
</dbReference>
<name>A0A381P7A1_9ZZZZ</name>
<reference evidence="5" key="1">
    <citation type="submission" date="2018-05" db="EMBL/GenBank/DDBJ databases">
        <authorList>
            <person name="Lanie J.A."/>
            <person name="Ng W.-L."/>
            <person name="Kazmierczak K.M."/>
            <person name="Andrzejewski T.M."/>
            <person name="Davidsen T.M."/>
            <person name="Wayne K.J."/>
            <person name="Tettelin H."/>
            <person name="Glass J.I."/>
            <person name="Rusch D."/>
            <person name="Podicherti R."/>
            <person name="Tsui H.-C.T."/>
            <person name="Winkler M.E."/>
        </authorList>
    </citation>
    <scope>NUCLEOTIDE SEQUENCE</scope>
</reference>
<keyword evidence="2" id="KW-0274">FAD</keyword>
<dbReference type="SMART" id="SM01092">
    <property type="entry name" value="CO_deh_flav_C"/>
    <property type="match status" value="1"/>
</dbReference>
<dbReference type="InterPro" id="IPR002346">
    <property type="entry name" value="Mopterin_DH_FAD-bd"/>
</dbReference>
<keyword evidence="1" id="KW-0285">Flavoprotein</keyword>
<keyword evidence="3" id="KW-0560">Oxidoreductase</keyword>
<evidence type="ECO:0000259" key="4">
    <source>
        <dbReference type="PROSITE" id="PS51387"/>
    </source>
</evidence>
<dbReference type="InterPro" id="IPR005107">
    <property type="entry name" value="CO_DH_flav_C"/>
</dbReference>
<dbReference type="Pfam" id="PF03450">
    <property type="entry name" value="CO_deh_flav_C"/>
    <property type="match status" value="1"/>
</dbReference>
<dbReference type="Pfam" id="PF00941">
    <property type="entry name" value="FAD_binding_5"/>
    <property type="match status" value="1"/>
</dbReference>
<sequence>MLYYDQYHVPETLDEAFDLIHTNGGNYKVLAGATDLLPWAREGRGGDVNYESVIDISKINDLSKWQLQGNRINLGANVTISQLLNNPFLRKHIPVMAKSAVWFADDQIREQATLGGNLVNASPAADATPPMLAMNAELTLERKQKGKIIQRKLPLDEFLTGPGKTRLEAGELVTRVECDSMLGYGSAFEKVGHRRSLVLSTVCLAALVSLSDDGQEFEDVRLALGGVGPVPIRLKESEACLISQPIDSDLIDKSAVLAVKHVQSRTRQEYRREVVYNFVKRGILGACKDLNTTFADIDTDMKHRGNYG</sequence>
<dbReference type="SUPFAM" id="SSF55447">
    <property type="entry name" value="CO dehydrogenase flavoprotein C-terminal domain-like"/>
    <property type="match status" value="1"/>
</dbReference>
<dbReference type="InterPro" id="IPR036318">
    <property type="entry name" value="FAD-bd_PCMH-like_sf"/>
</dbReference>
<feature type="domain" description="FAD-binding PCMH-type" evidence="4">
    <location>
        <begin position="1"/>
        <end position="183"/>
    </location>
</feature>
<evidence type="ECO:0000256" key="1">
    <source>
        <dbReference type="ARBA" id="ARBA00022630"/>
    </source>
</evidence>
<dbReference type="Gene3D" id="3.30.390.50">
    <property type="entry name" value="CO dehydrogenase flavoprotein, C-terminal domain"/>
    <property type="match status" value="1"/>
</dbReference>
<evidence type="ECO:0000256" key="2">
    <source>
        <dbReference type="ARBA" id="ARBA00022827"/>
    </source>
</evidence>
<dbReference type="AlphaFoldDB" id="A0A381P7A1"/>
<dbReference type="EMBL" id="UINC01000889">
    <property type="protein sequence ID" value="SUZ62815.1"/>
    <property type="molecule type" value="Genomic_DNA"/>
</dbReference>
<evidence type="ECO:0000313" key="5">
    <source>
        <dbReference type="EMBL" id="SUZ62815.1"/>
    </source>
</evidence>
<dbReference type="Gene3D" id="3.30.43.10">
    <property type="entry name" value="Uridine Diphospho-n-acetylenolpyruvylglucosamine Reductase, domain 2"/>
    <property type="match status" value="1"/>
</dbReference>
<proteinExistence type="predicted"/>
<protein>
    <recommendedName>
        <fullName evidence="4">FAD-binding PCMH-type domain-containing protein</fullName>
    </recommendedName>
</protein>
<dbReference type="GO" id="GO:0071949">
    <property type="term" value="F:FAD binding"/>
    <property type="evidence" value="ECO:0007669"/>
    <property type="project" value="InterPro"/>
</dbReference>
<dbReference type="InterPro" id="IPR016167">
    <property type="entry name" value="FAD-bd_PCMH_sub1"/>
</dbReference>
<accession>A0A381P7A1</accession>
<evidence type="ECO:0000256" key="3">
    <source>
        <dbReference type="ARBA" id="ARBA00023002"/>
    </source>
</evidence>
<dbReference type="Gene3D" id="3.30.465.10">
    <property type="match status" value="1"/>
</dbReference>